<sequence>MPVPRPLGPSVAWARLTGCGHGGHCREAGRGWRAGESDGRLASATSFELQHTSSPPHPHPSPAQSVSLKKLLVCFGAGLVVSSVGWHVVASLWAEVTLFALQSGSPYLWVY</sequence>
<dbReference type="EMBL" id="CM055733">
    <property type="protein sequence ID" value="KAJ8010634.1"/>
    <property type="molecule type" value="Genomic_DNA"/>
</dbReference>
<reference evidence="1" key="1">
    <citation type="submission" date="2021-05" db="EMBL/GenBank/DDBJ databases">
        <authorList>
            <person name="Pan Q."/>
            <person name="Jouanno E."/>
            <person name="Zahm M."/>
            <person name="Klopp C."/>
            <person name="Cabau C."/>
            <person name="Louis A."/>
            <person name="Berthelot C."/>
            <person name="Parey E."/>
            <person name="Roest Crollius H."/>
            <person name="Montfort J."/>
            <person name="Robinson-Rechavi M."/>
            <person name="Bouchez O."/>
            <person name="Lampietro C."/>
            <person name="Lopez Roques C."/>
            <person name="Donnadieu C."/>
            <person name="Postlethwait J."/>
            <person name="Bobe J."/>
            <person name="Dillon D."/>
            <person name="Chandos A."/>
            <person name="von Hippel F."/>
            <person name="Guiguen Y."/>
        </authorList>
    </citation>
    <scope>NUCLEOTIDE SEQUENCE</scope>
    <source>
        <strain evidence="1">YG-Jan2019</strain>
    </source>
</reference>
<evidence type="ECO:0000313" key="2">
    <source>
        <dbReference type="Proteomes" id="UP001157502"/>
    </source>
</evidence>
<protein>
    <submittedName>
        <fullName evidence="1">Uncharacterized protein</fullName>
    </submittedName>
</protein>
<organism evidence="1 2">
    <name type="scientific">Dallia pectoralis</name>
    <name type="common">Alaska blackfish</name>
    <dbReference type="NCBI Taxonomy" id="75939"/>
    <lineage>
        <taxon>Eukaryota</taxon>
        <taxon>Metazoa</taxon>
        <taxon>Chordata</taxon>
        <taxon>Craniata</taxon>
        <taxon>Vertebrata</taxon>
        <taxon>Euteleostomi</taxon>
        <taxon>Actinopterygii</taxon>
        <taxon>Neopterygii</taxon>
        <taxon>Teleostei</taxon>
        <taxon>Protacanthopterygii</taxon>
        <taxon>Esociformes</taxon>
        <taxon>Umbridae</taxon>
        <taxon>Dallia</taxon>
    </lineage>
</organism>
<comment type="caution">
    <text evidence="1">The sequence shown here is derived from an EMBL/GenBank/DDBJ whole genome shotgun (WGS) entry which is preliminary data.</text>
</comment>
<name>A0ACC2H3Q4_DALPE</name>
<proteinExistence type="predicted"/>
<evidence type="ECO:0000313" key="1">
    <source>
        <dbReference type="EMBL" id="KAJ8010634.1"/>
    </source>
</evidence>
<dbReference type="Proteomes" id="UP001157502">
    <property type="component" value="Chromosome 6"/>
</dbReference>
<accession>A0ACC2H3Q4</accession>
<gene>
    <name evidence="1" type="ORF">DPEC_G00077110</name>
</gene>
<keyword evidence="2" id="KW-1185">Reference proteome</keyword>